<feature type="domain" description="Thioredoxin" evidence="2">
    <location>
        <begin position="18"/>
        <end position="154"/>
    </location>
</feature>
<evidence type="ECO:0000259" key="2">
    <source>
        <dbReference type="PROSITE" id="PS51352"/>
    </source>
</evidence>
<keyword evidence="1" id="KW-0812">Transmembrane</keyword>
<dbReference type="Proteomes" id="UP000548067">
    <property type="component" value="Unassembled WGS sequence"/>
</dbReference>
<reference evidence="3 4" key="1">
    <citation type="submission" date="2020-04" db="EMBL/GenBank/DDBJ databases">
        <title>Genome analysis and antimicrobial resistance characteristics of Chryseobacterium aquaticum isolated from farmed salmonids.</title>
        <authorList>
            <person name="Saticioglu I.B."/>
            <person name="Duman M."/>
            <person name="Altun S."/>
        </authorList>
    </citation>
    <scope>NUCLEOTIDE SEQUENCE [LARGE SCALE GENOMIC DNA]</scope>
    <source>
        <strain evidence="3 4">C-174</strain>
    </source>
</reference>
<evidence type="ECO:0000256" key="1">
    <source>
        <dbReference type="SAM" id="Phobius"/>
    </source>
</evidence>
<evidence type="ECO:0000313" key="4">
    <source>
        <dbReference type="Proteomes" id="UP000548067"/>
    </source>
</evidence>
<sequence length="154" mass="18402">MEDFLNELIYIKFLNAMLKIFKLIVLFVSITVFSQVKRAKNWEEAKQIAKLENKDILIEFTGSNWCKPCIKMEKEVLSNPKFQEFVKDKFVLLVFDLQMPIQINSEDFTIFDRYKKLYKVSHYPTYIVTDFDGKEKLRLKGYYSLNNFIKNLAK</sequence>
<dbReference type="PROSITE" id="PS51352">
    <property type="entry name" value="THIOREDOXIN_2"/>
    <property type="match status" value="1"/>
</dbReference>
<dbReference type="Gene3D" id="3.40.30.10">
    <property type="entry name" value="Glutaredoxin"/>
    <property type="match status" value="1"/>
</dbReference>
<feature type="transmembrane region" description="Helical" evidence="1">
    <location>
        <begin position="20"/>
        <end position="36"/>
    </location>
</feature>
<organism evidence="3 4">
    <name type="scientific">Chryseobacterium aquaticum</name>
    <dbReference type="NCBI Taxonomy" id="452084"/>
    <lineage>
        <taxon>Bacteria</taxon>
        <taxon>Pseudomonadati</taxon>
        <taxon>Bacteroidota</taxon>
        <taxon>Flavobacteriia</taxon>
        <taxon>Flavobacteriales</taxon>
        <taxon>Weeksellaceae</taxon>
        <taxon>Chryseobacterium group</taxon>
        <taxon>Chryseobacterium</taxon>
    </lineage>
</organism>
<dbReference type="SUPFAM" id="SSF52833">
    <property type="entry name" value="Thioredoxin-like"/>
    <property type="match status" value="1"/>
</dbReference>
<protein>
    <submittedName>
        <fullName evidence="3">Thioredoxin fold domain-containing protein</fullName>
    </submittedName>
</protein>
<comment type="caution">
    <text evidence="3">The sequence shown here is derived from an EMBL/GenBank/DDBJ whole genome shotgun (WGS) entry which is preliminary data.</text>
</comment>
<proteinExistence type="predicted"/>
<name>A0A848NBT7_9FLAO</name>
<keyword evidence="1" id="KW-1133">Transmembrane helix</keyword>
<dbReference type="AlphaFoldDB" id="A0A848NBT7"/>
<dbReference type="RefSeq" id="WP_169322379.1">
    <property type="nucleotide sequence ID" value="NZ_JABCJF010000012.1"/>
</dbReference>
<dbReference type="InterPro" id="IPR013766">
    <property type="entry name" value="Thioredoxin_domain"/>
</dbReference>
<dbReference type="Pfam" id="PF13899">
    <property type="entry name" value="Thioredoxin_7"/>
    <property type="match status" value="1"/>
</dbReference>
<dbReference type="InterPro" id="IPR036249">
    <property type="entry name" value="Thioredoxin-like_sf"/>
</dbReference>
<accession>A0A848NBT7</accession>
<keyword evidence="1" id="KW-0472">Membrane</keyword>
<gene>
    <name evidence="3" type="ORF">HIO71_17215</name>
</gene>
<dbReference type="EMBL" id="JABCJF010000012">
    <property type="protein sequence ID" value="NMR35921.1"/>
    <property type="molecule type" value="Genomic_DNA"/>
</dbReference>
<evidence type="ECO:0000313" key="3">
    <source>
        <dbReference type="EMBL" id="NMR35921.1"/>
    </source>
</evidence>